<evidence type="ECO:0000313" key="4">
    <source>
        <dbReference type="EMBL" id="VUZ48546.1"/>
    </source>
</evidence>
<name>A0A564YMV9_HYMDI</name>
<organism evidence="4 5">
    <name type="scientific">Hymenolepis diminuta</name>
    <name type="common">Rat tapeworm</name>
    <dbReference type="NCBI Taxonomy" id="6216"/>
    <lineage>
        <taxon>Eukaryota</taxon>
        <taxon>Metazoa</taxon>
        <taxon>Spiralia</taxon>
        <taxon>Lophotrochozoa</taxon>
        <taxon>Platyhelminthes</taxon>
        <taxon>Cestoda</taxon>
        <taxon>Eucestoda</taxon>
        <taxon>Cyclophyllidea</taxon>
        <taxon>Hymenolepididae</taxon>
        <taxon>Hymenolepis</taxon>
    </lineage>
</organism>
<dbReference type="Pfam" id="PF00616">
    <property type="entry name" value="RasGAP"/>
    <property type="match status" value="1"/>
</dbReference>
<feature type="region of interest" description="Disordered" evidence="2">
    <location>
        <begin position="85"/>
        <end position="109"/>
    </location>
</feature>
<dbReference type="PANTHER" id="PTHR10194:SF60">
    <property type="entry name" value="RAS GTPASE-ACTIVATING PROTEIN RASKOL"/>
    <property type="match status" value="1"/>
</dbReference>
<dbReference type="PROSITE" id="PS00509">
    <property type="entry name" value="RAS_GTPASE_ACTIV_1"/>
    <property type="match status" value="1"/>
</dbReference>
<evidence type="ECO:0000313" key="5">
    <source>
        <dbReference type="Proteomes" id="UP000321570"/>
    </source>
</evidence>
<dbReference type="GO" id="GO:0005096">
    <property type="term" value="F:GTPase activator activity"/>
    <property type="evidence" value="ECO:0007669"/>
    <property type="project" value="UniProtKB-KW"/>
</dbReference>
<dbReference type="InterPro" id="IPR035892">
    <property type="entry name" value="C2_domain_sf"/>
</dbReference>
<keyword evidence="1" id="KW-0343">GTPase activation</keyword>
<dbReference type="AlphaFoldDB" id="A0A564YMV9"/>
<reference evidence="4 5" key="1">
    <citation type="submission" date="2019-07" db="EMBL/GenBank/DDBJ databases">
        <authorList>
            <person name="Jastrzebski P J."/>
            <person name="Paukszto L."/>
            <person name="Jastrzebski P J."/>
        </authorList>
    </citation>
    <scope>NUCLEOTIDE SEQUENCE [LARGE SCALE GENOMIC DNA]</scope>
    <source>
        <strain evidence="4 5">WMS-il1</strain>
    </source>
</reference>
<feature type="region of interest" description="Disordered" evidence="2">
    <location>
        <begin position="1"/>
        <end position="33"/>
    </location>
</feature>
<protein>
    <recommendedName>
        <fullName evidence="3">Ras-GAP domain-containing protein</fullName>
    </recommendedName>
</protein>
<dbReference type="EMBL" id="CABIJS010000299">
    <property type="protein sequence ID" value="VUZ48546.1"/>
    <property type="molecule type" value="Genomic_DNA"/>
</dbReference>
<dbReference type="SUPFAM" id="SSF48350">
    <property type="entry name" value="GTPase activation domain, GAP"/>
    <property type="match status" value="1"/>
</dbReference>
<feature type="compositionally biased region" description="Polar residues" evidence="2">
    <location>
        <begin position="85"/>
        <end position="97"/>
    </location>
</feature>
<evidence type="ECO:0000256" key="1">
    <source>
        <dbReference type="ARBA" id="ARBA00022468"/>
    </source>
</evidence>
<feature type="compositionally biased region" description="Low complexity" evidence="2">
    <location>
        <begin position="782"/>
        <end position="791"/>
    </location>
</feature>
<evidence type="ECO:0000256" key="2">
    <source>
        <dbReference type="SAM" id="MobiDB-lite"/>
    </source>
</evidence>
<feature type="region of interest" description="Disordered" evidence="2">
    <location>
        <begin position="295"/>
        <end position="314"/>
    </location>
</feature>
<evidence type="ECO:0000259" key="3">
    <source>
        <dbReference type="PROSITE" id="PS50018"/>
    </source>
</evidence>
<dbReference type="PROSITE" id="PS50018">
    <property type="entry name" value="RAS_GTPASE_ACTIV_2"/>
    <property type="match status" value="1"/>
</dbReference>
<feature type="compositionally biased region" description="Polar residues" evidence="2">
    <location>
        <begin position="764"/>
        <end position="781"/>
    </location>
</feature>
<dbReference type="SMART" id="SM00239">
    <property type="entry name" value="C2"/>
    <property type="match status" value="1"/>
</dbReference>
<dbReference type="Gene3D" id="1.10.506.10">
    <property type="entry name" value="GTPase Activation - p120gap, domain 1"/>
    <property type="match status" value="1"/>
</dbReference>
<gene>
    <name evidence="4" type="ORF">WMSIL1_LOCUS7925</name>
</gene>
<feature type="non-terminal residue" evidence="4">
    <location>
        <position position="818"/>
    </location>
</feature>
<dbReference type="Gene3D" id="2.60.40.150">
    <property type="entry name" value="C2 domain"/>
    <property type="match status" value="1"/>
</dbReference>
<sequence length="818" mass="89859">MTSMLFCHRGSKASTPPSPSQKPHELPTSRYRNSEINDVDTEEWQLPSILTAGSLDELTASNSLLPQAPVMPPILEAQLATLSNRETNGKTNGSTGHSSSNRRSQLLSSASMHSLVSSVTSQDYTLGLGSKKGGSSIFSNVVDGNLSLPITHKKHHHYSGLSLLSLSHHRSGSSTLGKVRSLHAQQFSSLLDFEERYNDPWVGSITLRRTAKPNLENERHRENSLFLSILEAKGLHNKRRYYCDVCLDRTLYARSTSKQSTGNSIFWAEEFDLNNLPDVSILTVSLYREADGGGRDGRRGLLTRSNSKKSSKKSQNRLVGFVTLPVMNVCTRNPSQTWLTLQPPANADSMNPMLISSSEIGDNNFNVGSNCSTGFISTANSNITPQGIGVQLRVSVRYKSVDILPISVYIPLHTLVRENGIEMTEWFEHLIPLKLKEEVASCLVNLHERGGTATAFLTELVVREVSNLENESMTFRSNTMATKAVESYIKLVGKEYLHSLLHRFIQRVLVCPDTWEVDPDKLSPSNLSAGSLLSPDGRETSAAATRIIQDYCSRKRNVITNSNCSDMPGNGLSRLAVLNNGRVAQAGSLVYSQTQLLQHLDLVWEAVCASLPNFPKPLLDVFSSFRAALEPSKGAEFCDKLISACIFLRFVCPAILTPSLFGLASTFPGESNCQRNLTLVAKSLQSLANLSTFGDKEFFMRFMNAYVEAQIPVMRRFLRDISSLPGVLERSTSEHTTSPVASNIDCGYELACLQNICQELLNPPNGQQNPSSTSSIFLSGNTTSPTESLPPSLSRLPKIIAHLENLKNGIGLPANDFM</sequence>
<accession>A0A564YMV9</accession>
<feature type="domain" description="Ras-GAP" evidence="3">
    <location>
        <begin position="435"/>
        <end position="689"/>
    </location>
</feature>
<keyword evidence="5" id="KW-1185">Reference proteome</keyword>
<dbReference type="InterPro" id="IPR039360">
    <property type="entry name" value="Ras_GTPase"/>
</dbReference>
<feature type="compositionally biased region" description="Basic and acidic residues" evidence="2">
    <location>
        <begin position="22"/>
        <end position="33"/>
    </location>
</feature>
<dbReference type="InterPro" id="IPR008936">
    <property type="entry name" value="Rho_GTPase_activation_prot"/>
</dbReference>
<dbReference type="SMART" id="SM00323">
    <property type="entry name" value="RasGAP"/>
    <property type="match status" value="1"/>
</dbReference>
<feature type="region of interest" description="Disordered" evidence="2">
    <location>
        <begin position="764"/>
        <end position="791"/>
    </location>
</feature>
<dbReference type="PANTHER" id="PTHR10194">
    <property type="entry name" value="RAS GTPASE-ACTIVATING PROTEINS"/>
    <property type="match status" value="1"/>
</dbReference>
<dbReference type="InterPro" id="IPR001936">
    <property type="entry name" value="RasGAP_dom"/>
</dbReference>
<feature type="compositionally biased region" description="Low complexity" evidence="2">
    <location>
        <begin position="98"/>
        <end position="109"/>
    </location>
</feature>
<proteinExistence type="predicted"/>
<dbReference type="InterPro" id="IPR023152">
    <property type="entry name" value="RasGAP_CS"/>
</dbReference>
<dbReference type="Proteomes" id="UP000321570">
    <property type="component" value="Unassembled WGS sequence"/>
</dbReference>
<dbReference type="InterPro" id="IPR000008">
    <property type="entry name" value="C2_dom"/>
</dbReference>
<dbReference type="SUPFAM" id="SSF49562">
    <property type="entry name" value="C2 domain (Calcium/lipid-binding domain, CaLB)"/>
    <property type="match status" value="1"/>
</dbReference>